<accession>A0A075P1I5</accession>
<dbReference type="SUPFAM" id="SSF51182">
    <property type="entry name" value="RmlC-like cupins"/>
    <property type="match status" value="1"/>
</dbReference>
<proteinExistence type="predicted"/>
<gene>
    <name evidence="2" type="ORF">EP13_13570</name>
</gene>
<dbReference type="InterPro" id="IPR009327">
    <property type="entry name" value="Cupin_DUF985"/>
</dbReference>
<evidence type="ECO:0000259" key="1">
    <source>
        <dbReference type="Pfam" id="PF06172"/>
    </source>
</evidence>
<name>A0A075P1I5_9ALTE</name>
<dbReference type="KEGG" id="aal:EP13_13570"/>
<evidence type="ECO:0000313" key="2">
    <source>
        <dbReference type="EMBL" id="AIF99633.1"/>
    </source>
</evidence>
<feature type="domain" description="DUF985" evidence="1">
    <location>
        <begin position="6"/>
        <end position="143"/>
    </location>
</feature>
<dbReference type="Gene3D" id="2.60.120.10">
    <property type="entry name" value="Jelly Rolls"/>
    <property type="match status" value="1"/>
</dbReference>
<sequence length="165" mass="18398">MLTANQLINALELEGHVEGGYFKQTFKADHRPMLSTSHGDRVTMTSIYYLLTGESPIGHFHMNQSDIMHYFHMGDPITYYLINEDGSLETHILGPDPTQGHKLQMVVKGGTWKASVIPQKGLYGYGLIGEAVAPGFEYTDMQLGKRSAMLSAFPQHADVIKKLTR</sequence>
<evidence type="ECO:0000313" key="3">
    <source>
        <dbReference type="Proteomes" id="UP000056090"/>
    </source>
</evidence>
<organism evidence="2 3">
    <name type="scientific">Alteromonas australica</name>
    <dbReference type="NCBI Taxonomy" id="589873"/>
    <lineage>
        <taxon>Bacteria</taxon>
        <taxon>Pseudomonadati</taxon>
        <taxon>Pseudomonadota</taxon>
        <taxon>Gammaproteobacteria</taxon>
        <taxon>Alteromonadales</taxon>
        <taxon>Alteromonadaceae</taxon>
        <taxon>Alteromonas/Salinimonas group</taxon>
        <taxon>Alteromonas</taxon>
    </lineage>
</organism>
<dbReference type="Pfam" id="PF06172">
    <property type="entry name" value="Cupin_5"/>
    <property type="match status" value="1"/>
</dbReference>
<dbReference type="InterPro" id="IPR014710">
    <property type="entry name" value="RmlC-like_jellyroll"/>
</dbReference>
<dbReference type="PANTHER" id="PTHR33387:SF3">
    <property type="entry name" value="DUF985 DOMAIN-CONTAINING PROTEIN"/>
    <property type="match status" value="1"/>
</dbReference>
<dbReference type="InterPro" id="IPR011051">
    <property type="entry name" value="RmlC_Cupin_sf"/>
</dbReference>
<dbReference type="InterPro" id="IPR039935">
    <property type="entry name" value="YML079W-like"/>
</dbReference>
<dbReference type="CDD" id="cd06121">
    <property type="entry name" value="cupin_YML079wp"/>
    <property type="match status" value="1"/>
</dbReference>
<dbReference type="Proteomes" id="UP000056090">
    <property type="component" value="Chromosome"/>
</dbReference>
<dbReference type="EMBL" id="CP008849">
    <property type="protein sequence ID" value="AIF99633.1"/>
    <property type="molecule type" value="Genomic_DNA"/>
</dbReference>
<dbReference type="AlphaFoldDB" id="A0A075P1I5"/>
<protein>
    <submittedName>
        <fullName evidence="2">Purine nucleoside permease</fullName>
    </submittedName>
</protein>
<dbReference type="PANTHER" id="PTHR33387">
    <property type="entry name" value="RMLC-LIKE JELLY ROLL FOLD PROTEIN"/>
    <property type="match status" value="1"/>
</dbReference>
<keyword evidence="3" id="KW-1185">Reference proteome</keyword>
<dbReference type="eggNOG" id="COG3542">
    <property type="taxonomic scope" value="Bacteria"/>
</dbReference>
<reference evidence="2 3" key="1">
    <citation type="submission" date="2014-06" db="EMBL/GenBank/DDBJ databases">
        <title>Genomes of Alteromonas australica, a world apart.</title>
        <authorList>
            <person name="Gonzaga A."/>
            <person name="Lopez-Perez M."/>
            <person name="Rodriguez-Valera F."/>
        </authorList>
    </citation>
    <scope>NUCLEOTIDE SEQUENCE [LARGE SCALE GENOMIC DNA]</scope>
    <source>
        <strain evidence="2 3">H 17</strain>
    </source>
</reference>